<proteinExistence type="predicted"/>
<name>A0A1Y4DEK3_9BACT</name>
<dbReference type="AlphaFoldDB" id="A0A1Y4DEK3"/>
<dbReference type="RefSeq" id="WP_087287207.1">
    <property type="nucleotide sequence ID" value="NZ_NFJD01000001.1"/>
</dbReference>
<dbReference type="InterPro" id="IPR050135">
    <property type="entry name" value="dGTPase-like"/>
</dbReference>
<dbReference type="InterPro" id="IPR006674">
    <property type="entry name" value="HD_domain"/>
</dbReference>
<dbReference type="PANTHER" id="PTHR11373">
    <property type="entry name" value="DEOXYNUCLEOSIDE TRIPHOSPHATE TRIPHOSPHOHYDROLASE"/>
    <property type="match status" value="1"/>
</dbReference>
<reference evidence="4" key="1">
    <citation type="submission" date="2017-04" db="EMBL/GenBank/DDBJ databases">
        <title>Function of individual gut microbiota members based on whole genome sequencing of pure cultures obtained from chicken caecum.</title>
        <authorList>
            <person name="Medvecky M."/>
            <person name="Cejkova D."/>
            <person name="Polansky O."/>
            <person name="Karasova D."/>
            <person name="Kubasova T."/>
            <person name="Cizek A."/>
            <person name="Rychlik I."/>
        </authorList>
    </citation>
    <scope>NUCLEOTIDE SEQUENCE [LARGE SCALE GENOMIC DNA]</scope>
    <source>
        <strain evidence="4">An273</strain>
    </source>
</reference>
<feature type="domain" description="HD" evidence="2">
    <location>
        <begin position="60"/>
        <end position="201"/>
    </location>
</feature>
<accession>A0A1Y4DEK3</accession>
<dbReference type="Proteomes" id="UP000196368">
    <property type="component" value="Unassembled WGS sequence"/>
</dbReference>
<gene>
    <name evidence="3" type="ORF">B5F75_02120</name>
</gene>
<evidence type="ECO:0000313" key="4">
    <source>
        <dbReference type="Proteomes" id="UP000196368"/>
    </source>
</evidence>
<dbReference type="GO" id="GO:0008832">
    <property type="term" value="F:dGTPase activity"/>
    <property type="evidence" value="ECO:0007669"/>
    <property type="project" value="TreeGrafter"/>
</dbReference>
<sequence length="373" mass="42844">MIKNPFPNEIYLARTHAHTPDLRDEYFRDQTKIIHSLPFRRLKHKTQVFFAPNNDHICTRIEHVLHVATIAATICRGLNKSGNWELSEDMAYAIGLGHDIGHAPFGHEGERAIDACIRPKRFLHELNSYRVVEHLANYGEGLNLTFAVKDGIICHCGEDFANNKLRPADKPNDLEKITGRNQMPSTYEGCIVRLSDKIAYLGRDIEDAIKADLITTNDIPKNVREEIGTSNGEIINTLTLDLINHSKDKDFIGFSDDKFALLSQLRTFNYERIYHNEQMRQRKETIDKCIRDLFDYFRTIFNRYGFDYEAYAKEGKNTAKSFANYMKSMTKVYHQDPAQIDTAIADYIAGMTDSFALSVMEDVILPNSIKFFS</sequence>
<dbReference type="InterPro" id="IPR026875">
    <property type="entry name" value="PHydrolase_assoc_dom"/>
</dbReference>
<dbReference type="Pfam" id="PF13286">
    <property type="entry name" value="HD_assoc"/>
    <property type="match status" value="1"/>
</dbReference>
<dbReference type="PROSITE" id="PS51831">
    <property type="entry name" value="HD"/>
    <property type="match status" value="1"/>
</dbReference>
<dbReference type="InterPro" id="IPR003607">
    <property type="entry name" value="HD/PDEase_dom"/>
</dbReference>
<evidence type="ECO:0000313" key="3">
    <source>
        <dbReference type="EMBL" id="OUO57593.1"/>
    </source>
</evidence>
<keyword evidence="1" id="KW-0378">Hydrolase</keyword>
<dbReference type="SMART" id="SM00471">
    <property type="entry name" value="HDc"/>
    <property type="match status" value="1"/>
</dbReference>
<dbReference type="EMBL" id="NFJD01000001">
    <property type="protein sequence ID" value="OUO57593.1"/>
    <property type="molecule type" value="Genomic_DNA"/>
</dbReference>
<dbReference type="Gene3D" id="1.10.3210.10">
    <property type="entry name" value="Hypothetical protein af1432"/>
    <property type="match status" value="1"/>
</dbReference>
<keyword evidence="4" id="KW-1185">Reference proteome</keyword>
<dbReference type="Pfam" id="PF01966">
    <property type="entry name" value="HD"/>
    <property type="match status" value="1"/>
</dbReference>
<dbReference type="CDD" id="cd00077">
    <property type="entry name" value="HDc"/>
    <property type="match status" value="1"/>
</dbReference>
<dbReference type="SUPFAM" id="SSF109604">
    <property type="entry name" value="HD-domain/PDEase-like"/>
    <property type="match status" value="1"/>
</dbReference>
<dbReference type="PANTHER" id="PTHR11373:SF43">
    <property type="entry name" value="DEOXYGUANOSINETRIPHOSPHATE TRIPHOSPHOHYDROLASE-LIKE PROTEIN"/>
    <property type="match status" value="1"/>
</dbReference>
<protein>
    <recommendedName>
        <fullName evidence="2">HD domain-containing protein</fullName>
    </recommendedName>
</protein>
<evidence type="ECO:0000259" key="2">
    <source>
        <dbReference type="PROSITE" id="PS51831"/>
    </source>
</evidence>
<dbReference type="OrthoDB" id="9803619at2"/>
<comment type="caution">
    <text evidence="3">The sequence shown here is derived from an EMBL/GenBank/DDBJ whole genome shotgun (WGS) entry which is preliminary data.</text>
</comment>
<dbReference type="GO" id="GO:0006203">
    <property type="term" value="P:dGTP catabolic process"/>
    <property type="evidence" value="ECO:0007669"/>
    <property type="project" value="TreeGrafter"/>
</dbReference>
<organism evidence="3 4">
    <name type="scientific">Candidatus Avelusimicrobium gallicola</name>
    <dbReference type="NCBI Taxonomy" id="2562704"/>
    <lineage>
        <taxon>Bacteria</taxon>
        <taxon>Pseudomonadati</taxon>
        <taxon>Elusimicrobiota</taxon>
        <taxon>Elusimicrobia</taxon>
        <taxon>Elusimicrobiales</taxon>
        <taxon>Elusimicrobiaceae</taxon>
        <taxon>Candidatus Avelusimicrobium</taxon>
    </lineage>
</organism>
<evidence type="ECO:0000256" key="1">
    <source>
        <dbReference type="ARBA" id="ARBA00022801"/>
    </source>
</evidence>